<comment type="caution">
    <text evidence="1">The sequence shown here is derived from an EMBL/GenBank/DDBJ whole genome shotgun (WGS) entry which is preliminary data.</text>
</comment>
<sequence>KEIWDRSSLQCPGCEVEVLKHLRKTGLVIRPKGKEPKIRKCPSCKNMFITDENDYCPCGAKVDRE</sequence>
<proteinExistence type="predicted"/>
<evidence type="ECO:0000313" key="1">
    <source>
        <dbReference type="EMBL" id="KKN29664.1"/>
    </source>
</evidence>
<gene>
    <name evidence="1" type="ORF">LCGC14_0841910</name>
</gene>
<reference evidence="1" key="1">
    <citation type="journal article" date="2015" name="Nature">
        <title>Complex archaea that bridge the gap between prokaryotes and eukaryotes.</title>
        <authorList>
            <person name="Spang A."/>
            <person name="Saw J.H."/>
            <person name="Jorgensen S.L."/>
            <person name="Zaremba-Niedzwiedzka K."/>
            <person name="Martijn J."/>
            <person name="Lind A.E."/>
            <person name="van Eijk R."/>
            <person name="Schleper C."/>
            <person name="Guy L."/>
            <person name="Ettema T.J."/>
        </authorList>
    </citation>
    <scope>NUCLEOTIDE SEQUENCE</scope>
</reference>
<dbReference type="AlphaFoldDB" id="A0A0F9PHK6"/>
<dbReference type="EMBL" id="LAZR01002469">
    <property type="protein sequence ID" value="KKN29664.1"/>
    <property type="molecule type" value="Genomic_DNA"/>
</dbReference>
<protein>
    <submittedName>
        <fullName evidence="1">Uncharacterized protein</fullName>
    </submittedName>
</protein>
<name>A0A0F9PHK6_9ZZZZ</name>
<feature type="non-terminal residue" evidence="1">
    <location>
        <position position="1"/>
    </location>
</feature>
<accession>A0A0F9PHK6</accession>
<organism evidence="1">
    <name type="scientific">marine sediment metagenome</name>
    <dbReference type="NCBI Taxonomy" id="412755"/>
    <lineage>
        <taxon>unclassified sequences</taxon>
        <taxon>metagenomes</taxon>
        <taxon>ecological metagenomes</taxon>
    </lineage>
</organism>